<dbReference type="EMBL" id="PJNH01000004">
    <property type="protein sequence ID" value="PKR76778.1"/>
    <property type="molecule type" value="Genomic_DNA"/>
</dbReference>
<sequence length="98" mass="11062">MKTKKYFAIANLLVTGAIAYFVTEFMARGAIAENYTDEVYVAPSFFAILIVWFLGAALLTLYFFLKSIRHSLLIFVTLNILLWASIPLGFFVAVRNLS</sequence>
<name>A0A2I0QR25_9BACI</name>
<feature type="transmembrane region" description="Helical" evidence="1">
    <location>
        <begin position="72"/>
        <end position="94"/>
    </location>
</feature>
<keyword evidence="1" id="KW-0812">Transmembrane</keyword>
<organism evidence="2 3">
    <name type="scientific">Halalkalibacillus sediminis</name>
    <dbReference type="NCBI Taxonomy" id="2018042"/>
    <lineage>
        <taxon>Bacteria</taxon>
        <taxon>Bacillati</taxon>
        <taxon>Bacillota</taxon>
        <taxon>Bacilli</taxon>
        <taxon>Bacillales</taxon>
        <taxon>Bacillaceae</taxon>
        <taxon>Halalkalibacillus</taxon>
    </lineage>
</organism>
<keyword evidence="1" id="KW-1133">Transmembrane helix</keyword>
<keyword evidence="1" id="KW-0472">Membrane</keyword>
<evidence type="ECO:0000313" key="2">
    <source>
        <dbReference type="EMBL" id="PKR76778.1"/>
    </source>
</evidence>
<evidence type="ECO:0000313" key="3">
    <source>
        <dbReference type="Proteomes" id="UP000243524"/>
    </source>
</evidence>
<accession>A0A2I0QR25</accession>
<protein>
    <submittedName>
        <fullName evidence="2">Uncharacterized protein</fullName>
    </submittedName>
</protein>
<dbReference type="OrthoDB" id="2885922at2"/>
<gene>
    <name evidence="2" type="ORF">CEY16_13235</name>
</gene>
<reference evidence="2 3" key="1">
    <citation type="submission" date="2017-06" db="EMBL/GenBank/DDBJ databases">
        <title>the draft geome sequence of Illustriluteabacillus marina B3227.</title>
        <authorList>
            <person name="He R.-H."/>
            <person name="Du Z.-J."/>
        </authorList>
    </citation>
    <scope>NUCLEOTIDE SEQUENCE [LARGE SCALE GENOMIC DNA]</scope>
    <source>
        <strain evidence="2 3">B3227</strain>
    </source>
</reference>
<comment type="caution">
    <text evidence="2">The sequence shown here is derived from an EMBL/GenBank/DDBJ whole genome shotgun (WGS) entry which is preliminary data.</text>
</comment>
<feature type="transmembrane region" description="Helical" evidence="1">
    <location>
        <begin position="39"/>
        <end position="65"/>
    </location>
</feature>
<keyword evidence="3" id="KW-1185">Reference proteome</keyword>
<dbReference type="RefSeq" id="WP_101332528.1">
    <property type="nucleotide sequence ID" value="NZ_PJNH01000004.1"/>
</dbReference>
<dbReference type="AlphaFoldDB" id="A0A2I0QR25"/>
<proteinExistence type="predicted"/>
<feature type="transmembrane region" description="Helical" evidence="1">
    <location>
        <begin position="7"/>
        <end position="27"/>
    </location>
</feature>
<evidence type="ECO:0000256" key="1">
    <source>
        <dbReference type="SAM" id="Phobius"/>
    </source>
</evidence>
<dbReference type="Proteomes" id="UP000243524">
    <property type="component" value="Unassembled WGS sequence"/>
</dbReference>